<dbReference type="Proteomes" id="UP000033725">
    <property type="component" value="Unassembled WGS sequence"/>
</dbReference>
<accession>A0A0F0KLK9</accession>
<organism evidence="1 2">
    <name type="scientific">Microbacterium oxydans</name>
    <dbReference type="NCBI Taxonomy" id="82380"/>
    <lineage>
        <taxon>Bacteria</taxon>
        <taxon>Bacillati</taxon>
        <taxon>Actinomycetota</taxon>
        <taxon>Actinomycetes</taxon>
        <taxon>Micrococcales</taxon>
        <taxon>Microbacteriaceae</taxon>
        <taxon>Microbacterium</taxon>
    </lineage>
</organism>
<evidence type="ECO:0000313" key="1">
    <source>
        <dbReference type="EMBL" id="KJL21319.1"/>
    </source>
</evidence>
<dbReference type="InterPro" id="IPR027417">
    <property type="entry name" value="P-loop_NTPase"/>
</dbReference>
<reference evidence="1 2" key="1">
    <citation type="submission" date="2015-02" db="EMBL/GenBank/DDBJ databases">
        <title>Draft genome sequences of ten Microbacterium spp. with emphasis on heavy metal contaminated environments.</title>
        <authorList>
            <person name="Corretto E."/>
        </authorList>
    </citation>
    <scope>NUCLEOTIDE SEQUENCE [LARGE SCALE GENOMIC DNA]</scope>
    <source>
        <strain evidence="1 2">BEL163</strain>
    </source>
</reference>
<gene>
    <name evidence="1" type="ORF">RN51_02334</name>
</gene>
<sequence length="931" mass="103263">MAQDYPLEELSPRAFEQMTIAVCEEVFGPGLEAFGAGPDGGREATFRGLIRWGTEPDDPNVWDGYTVIQAKQREHHSVDPANNLSWLLKQIDAELEKWLDMSSTRASVPDHLLFVTNARISSAPGAGIDRLTAHLAKWLDNPASGDPRVTLRKRGLRQIRVWHRDKVNSLLTAHGSVRNGFRALLTVGDLLERLTQISDTLRPDELHPFLHTHAGAALSAERWVHFQEVGGSDRESVEQIVIDLKTTDEDATESTVLSEIFTRSSAVLKPMMADRVERPHVVITGRAGSGKSTITKFVTQAFRSQFAAEESLPPTARHVREATEAAFRGLGTDGPTGRRWPVLIRLTDFAAAIGPSGDLMLLRFLADTISRRADIDIKPNVLKRWLTSWPSIIILDGLDEVTALEVRPRVLDAITYFVEDLENSNADLLCIVTTRPSSDAERFMPERFRQLNLTSLDRETAERYGRMVTQRRLADDPDRRDPLLASLERQFSLSTMQRLMKTPLQVLIMTIILERVGTLPSDRYQLYSQYFDTMYTREAGKPTTLAPLLASQNHAIIYLHETVGRVLHIKAETSGGEKSVMPRGQMRELLDARLTELEHDTDRLRTQIGDRIMQAATERLVLLVPAEDDGFAFEVRSLQELMAARSLVKTNDANLRTRLIALAPSPHWRATWVFMAGYVFSNGTDEQREMIVHIVENVDIGETWPGWLSPIGPELAAALLDDGLATQTPKWLRRLVQVALRALTGPAPRNMQAFADGLTAAASADSTTRSLIRNTLIQALSGTPRASHTARFLLAMTKLDAGISQAALRDATEPILSRTSETFDCLGTVLEDHISSLPEPGDAVVALRPLLDALNFYHAPPFGSGEVGVTLVHNDTVTDNSTAQLIDDPHTAALLEVLIASLPLESWRVPHGVSVIYERGAGRRPVSDQLD</sequence>
<name>A0A0F0KLK9_9MICO</name>
<evidence type="ECO:0008006" key="3">
    <source>
        <dbReference type="Google" id="ProtNLM"/>
    </source>
</evidence>
<dbReference type="AlphaFoldDB" id="A0A0F0KLK9"/>
<dbReference type="Gene3D" id="3.40.50.300">
    <property type="entry name" value="P-loop containing nucleotide triphosphate hydrolases"/>
    <property type="match status" value="1"/>
</dbReference>
<comment type="caution">
    <text evidence="1">The sequence shown here is derived from an EMBL/GenBank/DDBJ whole genome shotgun (WGS) entry which is preliminary data.</text>
</comment>
<dbReference type="PATRIC" id="fig|82380.10.peg.2348"/>
<dbReference type="RefSeq" id="WP_045264196.1">
    <property type="nucleotide sequence ID" value="NZ_JYIV01000027.1"/>
</dbReference>
<dbReference type="OrthoDB" id="5379188at2"/>
<dbReference type="EMBL" id="JYIV01000027">
    <property type="protein sequence ID" value="KJL21319.1"/>
    <property type="molecule type" value="Genomic_DNA"/>
</dbReference>
<evidence type="ECO:0000313" key="2">
    <source>
        <dbReference type="Proteomes" id="UP000033725"/>
    </source>
</evidence>
<dbReference type="SUPFAM" id="SSF52540">
    <property type="entry name" value="P-loop containing nucleoside triphosphate hydrolases"/>
    <property type="match status" value="1"/>
</dbReference>
<proteinExistence type="predicted"/>
<protein>
    <recommendedName>
        <fullName evidence="3">NACHT domain-containing protein</fullName>
    </recommendedName>
</protein>